<sequence>MNTENNFFRWVRRFIQALTLFGEILIHLKRNKLYKRNLLEQLHKVGIQSLSISLMTAYFVGMVFTIQVAKDFIEFDATYALGGVLSLALIRELSPVLTAVIIAGRIGSAFTAEIGTMKVTEQIDALNILKTNPIDYLIIPRILACAVMLPFLNFLSFLTGVSASILVSAGVYDIGTGTFLNSLRGALTITDIANSSLKALIFGILIGLISCNWGLTTEGGSKNVGTSTTIAVVTCLLFIFITDFFLTYVMYRNAASSMGSAMQ</sequence>
<feature type="transmembrane region" description="Helical" evidence="7">
    <location>
        <begin position="195"/>
        <end position="215"/>
    </location>
</feature>
<dbReference type="EMBL" id="OP616812">
    <property type="protein sequence ID" value="WDA99151.1"/>
    <property type="molecule type" value="Genomic_DNA"/>
</dbReference>
<name>A0A9Y1I2M4_9RHOD</name>
<evidence type="ECO:0000256" key="7">
    <source>
        <dbReference type="RuleBase" id="RU362044"/>
    </source>
</evidence>
<geneLocation type="plastid" evidence="8"/>
<keyword evidence="3" id="KW-0813">Transport</keyword>
<keyword evidence="4 7" id="KW-0812">Transmembrane</keyword>
<keyword evidence="5 7" id="KW-1133">Transmembrane helix</keyword>
<evidence type="ECO:0000256" key="5">
    <source>
        <dbReference type="ARBA" id="ARBA00022989"/>
    </source>
</evidence>
<reference evidence="8" key="1">
    <citation type="journal article" date="2023" name="J. Phycol.">
        <title>Revised classification of the Cyanidiophyceae based on plastid genome data with descriptions of the Cavernulicolales ord. nov. and Galdieriales ord. nov. (Rhodophyta).</title>
        <authorList>
            <person name="Park S.I."/>
            <person name="Cho C.H."/>
            <person name="Ciniglia C."/>
            <person name="Huang T.Y."/>
            <person name="Liu S.L."/>
            <person name="Bustamante D.E."/>
            <person name="Calderon M.S."/>
            <person name="Mansilla A."/>
            <person name="McDermott T."/>
            <person name="Andersen R.A."/>
            <person name="Yoon H.S."/>
        </authorList>
    </citation>
    <scope>NUCLEOTIDE SEQUENCE</scope>
</reference>
<evidence type="ECO:0000256" key="2">
    <source>
        <dbReference type="ARBA" id="ARBA00007556"/>
    </source>
</evidence>
<dbReference type="PANTHER" id="PTHR30188">
    <property type="entry name" value="ABC TRANSPORTER PERMEASE PROTEIN-RELATED"/>
    <property type="match status" value="1"/>
</dbReference>
<evidence type="ECO:0000256" key="4">
    <source>
        <dbReference type="ARBA" id="ARBA00022692"/>
    </source>
</evidence>
<gene>
    <name evidence="8" type="primary">ycf63</name>
    <name evidence="8" type="ORF">GRSY_146</name>
</gene>
<dbReference type="InterPro" id="IPR030802">
    <property type="entry name" value="Permease_MalE"/>
</dbReference>
<feature type="transmembrane region" description="Helical" evidence="7">
    <location>
        <begin position="227"/>
        <end position="251"/>
    </location>
</feature>
<dbReference type="PANTHER" id="PTHR30188:SF4">
    <property type="entry name" value="PROTEIN TRIGALACTOSYLDIACYLGLYCEROL 1, CHLOROPLASTIC"/>
    <property type="match status" value="1"/>
</dbReference>
<proteinExistence type="inferred from homology"/>
<feature type="transmembrane region" description="Helical" evidence="7">
    <location>
        <begin position="96"/>
        <end position="115"/>
    </location>
</feature>
<dbReference type="Pfam" id="PF02405">
    <property type="entry name" value="MlaE"/>
    <property type="match status" value="1"/>
</dbReference>
<accession>A0A9Y1I2M4</accession>
<protein>
    <submittedName>
        <fullName evidence="8">MlaE family lipid ABC transporter permease subunit</fullName>
    </submittedName>
</protein>
<dbReference type="NCBIfam" id="TIGR00056">
    <property type="entry name" value="MlaE family lipid ABC transporter permease subunit"/>
    <property type="match status" value="1"/>
</dbReference>
<evidence type="ECO:0000256" key="1">
    <source>
        <dbReference type="ARBA" id="ARBA00004141"/>
    </source>
</evidence>
<organism evidence="8">
    <name type="scientific">Gronococcus sybilensis</name>
    <dbReference type="NCBI Taxonomy" id="3028029"/>
    <lineage>
        <taxon>Eukaryota</taxon>
        <taxon>Rhodophyta</taxon>
        <taxon>Bangiophyceae</taxon>
        <taxon>Cavernulicolales</taxon>
        <taxon>Cavernulicolaceae</taxon>
        <taxon>Gronococcus</taxon>
    </lineage>
</organism>
<comment type="subcellular location">
    <subcellularLocation>
        <location evidence="1">Membrane</location>
        <topology evidence="1">Multi-pass membrane protein</topology>
    </subcellularLocation>
</comment>
<keyword evidence="8" id="KW-0934">Plastid</keyword>
<dbReference type="GO" id="GO:0043190">
    <property type="term" value="C:ATP-binding cassette (ABC) transporter complex"/>
    <property type="evidence" value="ECO:0007669"/>
    <property type="project" value="InterPro"/>
</dbReference>
<comment type="similarity">
    <text evidence="2 7">Belongs to the MlaE permease family.</text>
</comment>
<dbReference type="GO" id="GO:0005548">
    <property type="term" value="F:phospholipid transporter activity"/>
    <property type="evidence" value="ECO:0007669"/>
    <property type="project" value="TreeGrafter"/>
</dbReference>
<evidence type="ECO:0000313" key="8">
    <source>
        <dbReference type="EMBL" id="WDA99151.1"/>
    </source>
</evidence>
<dbReference type="AlphaFoldDB" id="A0A9Y1I2M4"/>
<dbReference type="InterPro" id="IPR003453">
    <property type="entry name" value="ABC_MlaE_roteobac"/>
</dbReference>
<keyword evidence="6 7" id="KW-0472">Membrane</keyword>
<feature type="transmembrane region" description="Helical" evidence="7">
    <location>
        <begin position="49"/>
        <end position="69"/>
    </location>
</feature>
<feature type="transmembrane region" description="Helical" evidence="7">
    <location>
        <begin position="161"/>
        <end position="183"/>
    </location>
</feature>
<feature type="transmembrane region" description="Helical" evidence="7">
    <location>
        <begin position="136"/>
        <end position="155"/>
    </location>
</feature>
<evidence type="ECO:0000256" key="6">
    <source>
        <dbReference type="ARBA" id="ARBA00023136"/>
    </source>
</evidence>
<evidence type="ECO:0000256" key="3">
    <source>
        <dbReference type="ARBA" id="ARBA00022448"/>
    </source>
</evidence>